<dbReference type="PANTHER" id="PTHR33987">
    <property type="entry name" value="CALCINEURIN-LIKE METALLO-PHOSPHOESTERASE SUPERFAMILY PROTEIN"/>
    <property type="match status" value="1"/>
</dbReference>
<evidence type="ECO:0000313" key="3">
    <source>
        <dbReference type="EMBL" id="AAZ27113.1"/>
    </source>
</evidence>
<dbReference type="HOGENOM" id="CLU_041740_0_0_6"/>
<dbReference type="AlphaFoldDB" id="Q47VV1"/>
<dbReference type="EMBL" id="CP000083">
    <property type="protein sequence ID" value="AAZ27113.1"/>
    <property type="molecule type" value="Genomic_DNA"/>
</dbReference>
<evidence type="ECO:0000259" key="2">
    <source>
        <dbReference type="Pfam" id="PF09423"/>
    </source>
</evidence>
<evidence type="ECO:0000256" key="1">
    <source>
        <dbReference type="SAM" id="SignalP"/>
    </source>
</evidence>
<dbReference type="Pfam" id="PF09423">
    <property type="entry name" value="PhoD"/>
    <property type="match status" value="1"/>
</dbReference>
<dbReference type="Gene3D" id="3.60.21.70">
    <property type="entry name" value="PhoD-like phosphatase"/>
    <property type="match status" value="1"/>
</dbReference>
<dbReference type="Proteomes" id="UP000000547">
    <property type="component" value="Chromosome"/>
</dbReference>
<dbReference type="RefSeq" id="WP_011045152.1">
    <property type="nucleotide sequence ID" value="NC_003910.7"/>
</dbReference>
<dbReference type="CDD" id="cd07389">
    <property type="entry name" value="MPP_PhoD"/>
    <property type="match status" value="1"/>
</dbReference>
<proteinExistence type="predicted"/>
<dbReference type="SUPFAM" id="SSF56300">
    <property type="entry name" value="Metallo-dependent phosphatases"/>
    <property type="match status" value="1"/>
</dbReference>
<dbReference type="InterPro" id="IPR018946">
    <property type="entry name" value="PhoD-like_MPP"/>
</dbReference>
<dbReference type="STRING" id="167879.CPS_4422"/>
<organism evidence="3 4">
    <name type="scientific">Colwellia psychrerythraea (strain 34H / ATCC BAA-681)</name>
    <name type="common">Vibrio psychroerythus</name>
    <dbReference type="NCBI Taxonomy" id="167879"/>
    <lineage>
        <taxon>Bacteria</taxon>
        <taxon>Pseudomonadati</taxon>
        <taxon>Pseudomonadota</taxon>
        <taxon>Gammaproteobacteria</taxon>
        <taxon>Alteromonadales</taxon>
        <taxon>Colwelliaceae</taxon>
        <taxon>Colwellia</taxon>
    </lineage>
</organism>
<gene>
    <name evidence="3" type="ordered locus">CPS_4422</name>
</gene>
<evidence type="ECO:0000313" key="4">
    <source>
        <dbReference type="Proteomes" id="UP000000547"/>
    </source>
</evidence>
<name>Q47VV1_COLP3</name>
<dbReference type="InterPro" id="IPR038607">
    <property type="entry name" value="PhoD-like_sf"/>
</dbReference>
<feature type="domain" description="PhoD-like phosphatase metallophosphatase" evidence="2">
    <location>
        <begin position="47"/>
        <end position="308"/>
    </location>
</feature>
<sequence length="369" mass="42544">MKSSSFVLLCMTSFSLFITAQATQLNQLLHLDRSDKLKNSPQKILFGSCSHQDKAMPILKSINNEAADLFIFLGDNIYGDTKNMQDMADKYQRLGNNPDIQALRSATPTIAIWDDHDFGENDAGAEYPQKEQSRKLMLDFWQEPQNSARYTQKNGIYTAYMYGEEHNKVHVILPDLRWNRDKLSSVDRLNYQTKRKPKNMGPYSPSSLKNASMIGETQWQWLEKELQKPSKIKVIASSLQLLPEFTGWESWANFPHDRERLFALIKKHQVNGIIIISGDTHWGEMSKVSDKLDYPLWEVTSSGLTEEWKEVSPNKHRIGNFINKVNYGELLIDWQQVDPQITLNLKDVDGKVFSQQKMPLSSISPYHKQ</sequence>
<keyword evidence="1" id="KW-0732">Signal</keyword>
<dbReference type="PANTHER" id="PTHR33987:SF1">
    <property type="entry name" value="CALCINEURIN-LIKE METALLO-PHOSPHOESTERASE SUPERFAMILY PROTEIN"/>
    <property type="match status" value="1"/>
</dbReference>
<feature type="signal peptide" evidence="1">
    <location>
        <begin position="1"/>
        <end position="22"/>
    </location>
</feature>
<accession>Q47VV1</accession>
<dbReference type="KEGG" id="cps:CPS_4422"/>
<reference evidence="3" key="1">
    <citation type="journal article" date="2005" name="Proc. Natl. Acad. Sci. U.S.A.">
        <title>The psychrophilic lifestyle as revealed by the genome sequence of Colwellia psychrerythraea 34H through genomic and proteomic analyses.</title>
        <authorList>
            <person name="Methe B.A."/>
            <person name="Nelson K.E."/>
            <person name="Deming J.W."/>
            <person name="Momen B."/>
            <person name="Melamud E."/>
            <person name="Zhang X."/>
            <person name="Moult J."/>
            <person name="Madupu R."/>
            <person name="Nelson W.C."/>
            <person name="Dodson R.J."/>
            <person name="Brinkac L.M."/>
            <person name="Daugherty S.C."/>
            <person name="Durkin A.S."/>
            <person name="DeBoy R.T."/>
            <person name="Kolonay J.F."/>
            <person name="Sullivan S.A."/>
            <person name="Zhou L."/>
            <person name="Davidsen T.M."/>
            <person name="Wu M."/>
            <person name="Huston A.L."/>
            <person name="Lewis M."/>
            <person name="Weaver B."/>
            <person name="Weidman J.F."/>
            <person name="Khouri H."/>
            <person name="Utterback T.R."/>
            <person name="Feldblyum T.V."/>
            <person name="Fraser C.M."/>
        </authorList>
    </citation>
    <scope>NUCLEOTIDE SEQUENCE [LARGE SCALE GENOMIC DNA]</scope>
    <source>
        <strain evidence="3">34H</strain>
    </source>
</reference>
<dbReference type="InterPro" id="IPR029052">
    <property type="entry name" value="Metallo-depent_PP-like"/>
</dbReference>
<protein>
    <submittedName>
        <fullName evidence="3">Alkaline phosphatase D domain protein</fullName>
    </submittedName>
</protein>
<feature type="chain" id="PRO_5004233909" evidence="1">
    <location>
        <begin position="23"/>
        <end position="369"/>
    </location>
</feature>